<dbReference type="Proteomes" id="UP001430953">
    <property type="component" value="Unassembled WGS sequence"/>
</dbReference>
<evidence type="ECO:0000313" key="2">
    <source>
        <dbReference type="EMBL" id="KAL0114531.1"/>
    </source>
</evidence>
<organism evidence="2 3">
    <name type="scientific">Cardiocondyla obscurior</name>
    <dbReference type="NCBI Taxonomy" id="286306"/>
    <lineage>
        <taxon>Eukaryota</taxon>
        <taxon>Metazoa</taxon>
        <taxon>Ecdysozoa</taxon>
        <taxon>Arthropoda</taxon>
        <taxon>Hexapoda</taxon>
        <taxon>Insecta</taxon>
        <taxon>Pterygota</taxon>
        <taxon>Neoptera</taxon>
        <taxon>Endopterygota</taxon>
        <taxon>Hymenoptera</taxon>
        <taxon>Apocrita</taxon>
        <taxon>Aculeata</taxon>
        <taxon>Formicoidea</taxon>
        <taxon>Formicidae</taxon>
        <taxon>Myrmicinae</taxon>
        <taxon>Cardiocondyla</taxon>
    </lineage>
</organism>
<feature type="compositionally biased region" description="Basic and acidic residues" evidence="1">
    <location>
        <begin position="67"/>
        <end position="77"/>
    </location>
</feature>
<accession>A0AAW2FEZ7</accession>
<name>A0AAW2FEZ7_9HYME</name>
<evidence type="ECO:0000313" key="3">
    <source>
        <dbReference type="Proteomes" id="UP001430953"/>
    </source>
</evidence>
<comment type="caution">
    <text evidence="2">The sequence shown here is derived from an EMBL/GenBank/DDBJ whole genome shotgun (WGS) entry which is preliminary data.</text>
</comment>
<protein>
    <submittedName>
        <fullName evidence="2">Uncharacterized protein</fullName>
    </submittedName>
</protein>
<gene>
    <name evidence="2" type="ORF">PUN28_011668</name>
</gene>
<dbReference type="AlphaFoldDB" id="A0AAW2FEZ7"/>
<feature type="compositionally biased region" description="Low complexity" evidence="1">
    <location>
        <begin position="49"/>
        <end position="61"/>
    </location>
</feature>
<keyword evidence="3" id="KW-1185">Reference proteome</keyword>
<proteinExistence type="predicted"/>
<sequence>MCRESRQSDPPTRVSLTCKSRAKIPRVSMIVQTVGVRQWRRRRTKRRTSSGSSGRRVATRGWALPRTQERGAEREARCINYQR</sequence>
<dbReference type="EMBL" id="JADYXP020000011">
    <property type="protein sequence ID" value="KAL0114531.1"/>
    <property type="molecule type" value="Genomic_DNA"/>
</dbReference>
<feature type="compositionally biased region" description="Basic residues" evidence="1">
    <location>
        <begin position="38"/>
        <end position="48"/>
    </location>
</feature>
<evidence type="ECO:0000256" key="1">
    <source>
        <dbReference type="SAM" id="MobiDB-lite"/>
    </source>
</evidence>
<reference evidence="2 3" key="1">
    <citation type="submission" date="2023-03" db="EMBL/GenBank/DDBJ databases">
        <title>High recombination rates correlate with genetic variation in Cardiocondyla obscurior ants.</title>
        <authorList>
            <person name="Errbii M."/>
        </authorList>
    </citation>
    <scope>NUCLEOTIDE SEQUENCE [LARGE SCALE GENOMIC DNA]</scope>
    <source>
        <strain evidence="2">Alpha-2009</strain>
        <tissue evidence="2">Whole body</tissue>
    </source>
</reference>
<feature type="region of interest" description="Disordered" evidence="1">
    <location>
        <begin position="35"/>
        <end position="83"/>
    </location>
</feature>